<dbReference type="Pfam" id="PF12706">
    <property type="entry name" value="Lactamase_B_2"/>
    <property type="match status" value="1"/>
</dbReference>
<accession>A0A318J843</accession>
<evidence type="ECO:0000313" key="2">
    <source>
        <dbReference type="EMBL" id="PXX42896.1"/>
    </source>
</evidence>
<protein>
    <submittedName>
        <fullName evidence="2">Ribonuclease BN (tRNA processing enzyme)</fullName>
    </submittedName>
</protein>
<dbReference type="RefSeq" id="WP_059285198.1">
    <property type="nucleotide sequence ID" value="NZ_LNQU01000018.1"/>
</dbReference>
<dbReference type="OrthoDB" id="9803916at2"/>
<name>A0A318J843_9NEIS</name>
<dbReference type="InterPro" id="IPR001279">
    <property type="entry name" value="Metallo-B-lactamas"/>
</dbReference>
<dbReference type="PRINTS" id="PR00388">
    <property type="entry name" value="PDIESTERASE2"/>
</dbReference>
<dbReference type="Gene3D" id="3.60.15.10">
    <property type="entry name" value="Ribonuclease Z/Hydroxyacylglutathione hydrolase-like"/>
    <property type="match status" value="1"/>
</dbReference>
<organism evidence="2 3">
    <name type="scientific">Aquitalea magnusonii</name>
    <dbReference type="NCBI Taxonomy" id="332411"/>
    <lineage>
        <taxon>Bacteria</taxon>
        <taxon>Pseudomonadati</taxon>
        <taxon>Pseudomonadota</taxon>
        <taxon>Betaproteobacteria</taxon>
        <taxon>Neisseriales</taxon>
        <taxon>Chromobacteriaceae</taxon>
        <taxon>Aquitalea</taxon>
    </lineage>
</organism>
<dbReference type="SUPFAM" id="SSF56281">
    <property type="entry name" value="Metallo-hydrolase/oxidoreductase"/>
    <property type="match status" value="1"/>
</dbReference>
<dbReference type="EMBL" id="QJKC01000016">
    <property type="protein sequence ID" value="PXX42896.1"/>
    <property type="molecule type" value="Genomic_DNA"/>
</dbReference>
<dbReference type="PANTHER" id="PTHR28283">
    <property type="entry name" value="3',5'-CYCLIC-NUCLEOTIDE PHOSPHODIESTERASE 1"/>
    <property type="match status" value="1"/>
</dbReference>
<sequence>MKLRILGCSGGISAQAATTCFLLDNTTLIDAGTGLASLELSEMMVIEDIFLTHTHLDHIAMLPLLLDNLLGRRASPVRIHASQHSINMLKRHIFNWEIWPDFSVLPSTGSGLIEYHPFECGQTKNLTQGGMITALPAMHSVPAQGYLIDSGKACLAYTGDTASNAELWPLLNAASVSLRHLIIEAAFENSAAELAREAGHLCPDVLKSELLNLKQDCSVWATHLKPTDADLIKYQLDSTSSNHSIDILSAGDILEF</sequence>
<proteinExistence type="predicted"/>
<dbReference type="GO" id="GO:0047555">
    <property type="term" value="F:3',5'-cyclic-GMP phosphodiesterase activity"/>
    <property type="evidence" value="ECO:0007669"/>
    <property type="project" value="TreeGrafter"/>
</dbReference>
<evidence type="ECO:0000259" key="1">
    <source>
        <dbReference type="SMART" id="SM00849"/>
    </source>
</evidence>
<dbReference type="Proteomes" id="UP000248395">
    <property type="component" value="Unassembled WGS sequence"/>
</dbReference>
<dbReference type="PANTHER" id="PTHR28283:SF1">
    <property type="entry name" value="3',5'-CYCLIC-NUCLEOTIDE PHOSPHODIESTERASE 1"/>
    <property type="match status" value="1"/>
</dbReference>
<dbReference type="InterPro" id="IPR000396">
    <property type="entry name" value="Pdiesterase2"/>
</dbReference>
<dbReference type="GO" id="GO:0004115">
    <property type="term" value="F:3',5'-cyclic-AMP phosphodiesterase activity"/>
    <property type="evidence" value="ECO:0007669"/>
    <property type="project" value="InterPro"/>
</dbReference>
<dbReference type="CDD" id="cd07735">
    <property type="entry name" value="class_II_PDE_MBL-fold"/>
    <property type="match status" value="1"/>
</dbReference>
<dbReference type="GO" id="GO:1902660">
    <property type="term" value="P:negative regulation of glucose mediated signaling pathway"/>
    <property type="evidence" value="ECO:0007669"/>
    <property type="project" value="TreeGrafter"/>
</dbReference>
<evidence type="ECO:0000313" key="3">
    <source>
        <dbReference type="Proteomes" id="UP000248395"/>
    </source>
</evidence>
<keyword evidence="3" id="KW-1185">Reference proteome</keyword>
<dbReference type="InterPro" id="IPR036866">
    <property type="entry name" value="RibonucZ/Hydroxyglut_hydro"/>
</dbReference>
<dbReference type="SMART" id="SM00849">
    <property type="entry name" value="Lactamase_B"/>
    <property type="match status" value="1"/>
</dbReference>
<dbReference type="AlphaFoldDB" id="A0A318J843"/>
<reference evidence="2 3" key="1">
    <citation type="submission" date="2018-05" db="EMBL/GenBank/DDBJ databases">
        <title>Genomic Encyclopedia of Type Strains, Phase IV (KMG-IV): sequencing the most valuable type-strain genomes for metagenomic binning, comparative biology and taxonomic classification.</title>
        <authorList>
            <person name="Goeker M."/>
        </authorList>
    </citation>
    <scope>NUCLEOTIDE SEQUENCE [LARGE SCALE GENOMIC DNA]</scope>
    <source>
        <strain evidence="2 3">DSM 25134</strain>
    </source>
</reference>
<dbReference type="GO" id="GO:0006198">
    <property type="term" value="P:cAMP catabolic process"/>
    <property type="evidence" value="ECO:0007669"/>
    <property type="project" value="InterPro"/>
</dbReference>
<feature type="domain" description="Metallo-beta-lactamase" evidence="1">
    <location>
        <begin position="17"/>
        <end position="209"/>
    </location>
</feature>
<comment type="caution">
    <text evidence="2">The sequence shown here is derived from an EMBL/GenBank/DDBJ whole genome shotgun (WGS) entry which is preliminary data.</text>
</comment>
<gene>
    <name evidence="2" type="ORF">DFR38_1166</name>
</gene>